<dbReference type="EMBL" id="LVLJ01001907">
    <property type="protein sequence ID" value="OAE27395.1"/>
    <property type="molecule type" value="Genomic_DNA"/>
</dbReference>
<name>A0A176W4K6_MARPO</name>
<evidence type="ECO:0000313" key="5">
    <source>
        <dbReference type="Proteomes" id="UP000077202"/>
    </source>
</evidence>
<protein>
    <recommendedName>
        <fullName evidence="2">Peroxisomal membrane protein PEX16</fullName>
    </recommendedName>
</protein>
<dbReference type="PANTHER" id="PTHR13299">
    <property type="entry name" value="PEROXISOMAL MEMBRANE PROTEIN PEX16"/>
    <property type="match status" value="1"/>
</dbReference>
<feature type="region of interest" description="Disordered" evidence="3">
    <location>
        <begin position="1"/>
        <end position="33"/>
    </location>
</feature>
<keyword evidence="5" id="KW-1185">Reference proteome</keyword>
<dbReference type="InterPro" id="IPR013919">
    <property type="entry name" value="Pex16"/>
</dbReference>
<keyword evidence="2" id="KW-0962">Peroxisome biogenesis</keyword>
<evidence type="ECO:0000313" key="4">
    <source>
        <dbReference type="EMBL" id="OAE27395.1"/>
    </source>
</evidence>
<gene>
    <name evidence="4" type="ORF">AXG93_2015s1220</name>
</gene>
<organism evidence="4 5">
    <name type="scientific">Marchantia polymorpha subsp. ruderalis</name>
    <dbReference type="NCBI Taxonomy" id="1480154"/>
    <lineage>
        <taxon>Eukaryota</taxon>
        <taxon>Viridiplantae</taxon>
        <taxon>Streptophyta</taxon>
        <taxon>Embryophyta</taxon>
        <taxon>Marchantiophyta</taxon>
        <taxon>Marchantiopsida</taxon>
        <taxon>Marchantiidae</taxon>
        <taxon>Marchantiales</taxon>
        <taxon>Marchantiaceae</taxon>
        <taxon>Marchantia</taxon>
    </lineage>
</organism>
<evidence type="ECO:0000256" key="1">
    <source>
        <dbReference type="ARBA" id="ARBA00009505"/>
    </source>
</evidence>
<evidence type="ECO:0000256" key="3">
    <source>
        <dbReference type="SAM" id="MobiDB-lite"/>
    </source>
</evidence>
<comment type="similarity">
    <text evidence="1 2">Belongs to the peroxin-16 family.</text>
</comment>
<evidence type="ECO:0000256" key="2">
    <source>
        <dbReference type="RuleBase" id="RU365003"/>
    </source>
</evidence>
<dbReference type="Pfam" id="PF08610">
    <property type="entry name" value="Pex16"/>
    <property type="match status" value="1"/>
</dbReference>
<sequence length="457" mass="51790">MAGSRSEESPTEREQQSEGQRREGKEREGNGGEEGWFRMMEAYKEWVRHNRQWISSLESLANTATWFLPERFANYELASEAVSTLLGLVTVMNQHIVETAPPARRPRGSGLPTPALQPEQDESFPWALCVSVMKEVEVLTEMAAETYLGKDQKWAPVASIEAIKALLRLIILRNSGYKILLDGGETKNCEDPTERSGPSSPDEGSRRASQGQDMPGRPGHQAPGPSRPSLDPAFYPRDLEGRAMQAMHKFGAHNTGQNRPSWVRQRPGPPQDFRIIEQHSYVPRPFPTGLKQEPAYKSRGFLAGEVLLISRPLLYVLLVWRYGLKSWRPWLSALSIDLIGMYLVSSATSAADRRLASDILPDMQQVNDGSLSTRERQELRRRQLLWALYVMRNPFFDRYTRRPLERVERILSPVPIVGTLAAYIHSRSWLTVVPETYVACLKYPINLFLAEFEASAE</sequence>
<dbReference type="PANTHER" id="PTHR13299:SF0">
    <property type="entry name" value="PEROXISOMAL MEMBRANE PROTEIN PEX16"/>
    <property type="match status" value="1"/>
</dbReference>
<accession>A0A176W4K6</accession>
<dbReference type="GO" id="GO:0005778">
    <property type="term" value="C:peroxisomal membrane"/>
    <property type="evidence" value="ECO:0007669"/>
    <property type="project" value="UniProtKB-SubCell"/>
</dbReference>
<feature type="region of interest" description="Disordered" evidence="3">
    <location>
        <begin position="183"/>
        <end position="235"/>
    </location>
</feature>
<proteinExistence type="inferred from homology"/>
<dbReference type="AlphaFoldDB" id="A0A176W4K6"/>
<keyword evidence="2" id="KW-0576">Peroxisome</keyword>
<feature type="compositionally biased region" description="Basic and acidic residues" evidence="3">
    <location>
        <begin position="184"/>
        <end position="194"/>
    </location>
</feature>
<reference evidence="4" key="1">
    <citation type="submission" date="2016-03" db="EMBL/GenBank/DDBJ databases">
        <title>Mechanisms controlling the formation of the plant cell surface in tip-growing cells are functionally conserved among land plants.</title>
        <authorList>
            <person name="Honkanen S."/>
            <person name="Jones V.A."/>
            <person name="Morieri G."/>
            <person name="Champion C."/>
            <person name="Hetherington A.J."/>
            <person name="Kelly S."/>
            <person name="Saint-Marcoux D."/>
            <person name="Proust H."/>
            <person name="Prescott H."/>
            <person name="Dolan L."/>
        </authorList>
    </citation>
    <scope>NUCLEOTIDE SEQUENCE [LARGE SCALE GENOMIC DNA]</scope>
    <source>
        <tissue evidence="4">Whole gametophyte</tissue>
    </source>
</reference>
<comment type="caution">
    <text evidence="4">The sequence shown here is derived from an EMBL/GenBank/DDBJ whole genome shotgun (WGS) entry which is preliminary data.</text>
</comment>
<comment type="subcellular location">
    <subcellularLocation>
        <location evidence="2">Peroxisome membrane</location>
    </subcellularLocation>
</comment>
<dbReference type="Proteomes" id="UP000077202">
    <property type="component" value="Unassembled WGS sequence"/>
</dbReference>
<feature type="compositionally biased region" description="Basic and acidic residues" evidence="3">
    <location>
        <begin position="1"/>
        <end position="30"/>
    </location>
</feature>
<dbReference type="GO" id="GO:0007031">
    <property type="term" value="P:peroxisome organization"/>
    <property type="evidence" value="ECO:0007669"/>
    <property type="project" value="UniProtKB-KW"/>
</dbReference>